<proteinExistence type="predicted"/>
<evidence type="ECO:0000313" key="5">
    <source>
        <dbReference type="Proteomes" id="UP001174909"/>
    </source>
</evidence>
<dbReference type="Proteomes" id="UP001174909">
    <property type="component" value="Unassembled WGS sequence"/>
</dbReference>
<feature type="transmembrane region" description="Helical" evidence="2">
    <location>
        <begin position="89"/>
        <end position="122"/>
    </location>
</feature>
<reference evidence="4" key="1">
    <citation type="submission" date="2023-03" db="EMBL/GenBank/DDBJ databases">
        <authorList>
            <person name="Steffen K."/>
            <person name="Cardenas P."/>
        </authorList>
    </citation>
    <scope>NUCLEOTIDE SEQUENCE</scope>
</reference>
<dbReference type="GO" id="GO:0005886">
    <property type="term" value="C:plasma membrane"/>
    <property type="evidence" value="ECO:0007669"/>
    <property type="project" value="TreeGrafter"/>
</dbReference>
<evidence type="ECO:0000259" key="3">
    <source>
        <dbReference type="PROSITE" id="PS50850"/>
    </source>
</evidence>
<dbReference type="PROSITE" id="PS50850">
    <property type="entry name" value="MFS"/>
    <property type="match status" value="1"/>
</dbReference>
<comment type="subcellular location">
    <subcellularLocation>
        <location evidence="1">Membrane</location>
        <topology evidence="1">Multi-pass membrane protein</topology>
    </subcellularLocation>
</comment>
<feature type="transmembrane region" description="Helical" evidence="2">
    <location>
        <begin position="378"/>
        <end position="400"/>
    </location>
</feature>
<feature type="transmembrane region" description="Helical" evidence="2">
    <location>
        <begin position="263"/>
        <end position="281"/>
    </location>
</feature>
<feature type="transmembrane region" description="Helical" evidence="2">
    <location>
        <begin position="350"/>
        <end position="372"/>
    </location>
</feature>
<comment type="caution">
    <text evidence="4">The sequence shown here is derived from an EMBL/GenBank/DDBJ whole genome shotgun (WGS) entry which is preliminary data.</text>
</comment>
<dbReference type="SUPFAM" id="SSF103473">
    <property type="entry name" value="MFS general substrate transporter"/>
    <property type="match status" value="1"/>
</dbReference>
<dbReference type="PANTHER" id="PTHR43129">
    <property type="entry name" value="FOSMIDOMYCIN RESISTANCE PROTEIN"/>
    <property type="match status" value="1"/>
</dbReference>
<accession>A0AA35XK24</accession>
<feature type="domain" description="Major facilitator superfamily (MFS) profile" evidence="3">
    <location>
        <begin position="25"/>
        <end position="404"/>
    </location>
</feature>
<name>A0AA35XK24_GEOBA</name>
<evidence type="ECO:0000313" key="4">
    <source>
        <dbReference type="EMBL" id="CAI8053922.1"/>
    </source>
</evidence>
<feature type="transmembrane region" description="Helical" evidence="2">
    <location>
        <begin position="62"/>
        <end position="82"/>
    </location>
</feature>
<evidence type="ECO:0000256" key="2">
    <source>
        <dbReference type="SAM" id="Phobius"/>
    </source>
</evidence>
<dbReference type="PANTHER" id="PTHR43129:SF1">
    <property type="entry name" value="FOSMIDOMYCIN RESISTANCE PROTEIN"/>
    <property type="match status" value="1"/>
</dbReference>
<feature type="transmembrane region" description="Helical" evidence="2">
    <location>
        <begin position="181"/>
        <end position="198"/>
    </location>
</feature>
<keyword evidence="2" id="KW-0812">Transmembrane</keyword>
<feature type="transmembrane region" description="Helical" evidence="2">
    <location>
        <begin position="317"/>
        <end position="338"/>
    </location>
</feature>
<protein>
    <submittedName>
        <fullName evidence="4">Uncharacterized MFS-type transporter YfnC</fullName>
    </submittedName>
</protein>
<dbReference type="InterPro" id="IPR036259">
    <property type="entry name" value="MFS_trans_sf"/>
</dbReference>
<sequence length="406" mass="43284">MLDFVIQAPTNAWGYIVHSPQSRRTLWFGSVMHIWSDLHFALMFPLLPLIQSDMGLSFTQVGILRATYSGASAVLQIPAGFLAENMGEFWLLLAGNMWVSVGLVGMALAPMFVMLVVLSFFGGLGGGFQHPLASSMVSRAYDDSGRSTAVGTVNFAGDLGKMIAPPIVAGSIAISMGWRQLLWVIGLASLVFMAAAALTRRAVDIGRPVRDMEETDGGRSSNTRLSGFATLSGIGALDSMARVGALTFLPFVLISKDVSQSQAISMLLFVFIGGAAGKFVVGWLGDRFSIVSLVWATKGLTAVLIVLALYAPMTVMIPLLVLLGIGLNGTSSILYATVAEYVPANRRGRFYGFFYTTNEIGTVIAPIGYGLIADTYSLSATMLIMGGATALILPVSLLLLTHRFSR</sequence>
<dbReference type="GO" id="GO:0022857">
    <property type="term" value="F:transmembrane transporter activity"/>
    <property type="evidence" value="ECO:0007669"/>
    <property type="project" value="InterPro"/>
</dbReference>
<keyword evidence="2" id="KW-0472">Membrane</keyword>
<dbReference type="Pfam" id="PF07690">
    <property type="entry name" value="MFS_1"/>
    <property type="match status" value="2"/>
</dbReference>
<dbReference type="Gene3D" id="1.20.1250.20">
    <property type="entry name" value="MFS general substrate transporter like domains"/>
    <property type="match status" value="1"/>
</dbReference>
<evidence type="ECO:0000256" key="1">
    <source>
        <dbReference type="ARBA" id="ARBA00004141"/>
    </source>
</evidence>
<organism evidence="4 5">
    <name type="scientific">Geodia barretti</name>
    <name type="common">Barrett's horny sponge</name>
    <dbReference type="NCBI Taxonomy" id="519541"/>
    <lineage>
        <taxon>Eukaryota</taxon>
        <taxon>Metazoa</taxon>
        <taxon>Porifera</taxon>
        <taxon>Demospongiae</taxon>
        <taxon>Heteroscleromorpha</taxon>
        <taxon>Tetractinellida</taxon>
        <taxon>Astrophorina</taxon>
        <taxon>Geodiidae</taxon>
        <taxon>Geodia</taxon>
    </lineage>
</organism>
<keyword evidence="2" id="KW-1133">Transmembrane helix</keyword>
<dbReference type="AlphaFoldDB" id="A0AA35XK24"/>
<dbReference type="EMBL" id="CASHTH010004130">
    <property type="protein sequence ID" value="CAI8053922.1"/>
    <property type="molecule type" value="Genomic_DNA"/>
</dbReference>
<keyword evidence="5" id="KW-1185">Reference proteome</keyword>
<dbReference type="InterPro" id="IPR011701">
    <property type="entry name" value="MFS"/>
</dbReference>
<gene>
    <name evidence="4" type="ORF">GBAR_LOCUS29473</name>
</gene>
<dbReference type="InterPro" id="IPR020846">
    <property type="entry name" value="MFS_dom"/>
</dbReference>
<feature type="transmembrane region" description="Helical" evidence="2">
    <location>
        <begin position="288"/>
        <end position="311"/>
    </location>
</feature>